<evidence type="ECO:0000313" key="2">
    <source>
        <dbReference type="Proteomes" id="UP001233999"/>
    </source>
</evidence>
<gene>
    <name evidence="1" type="ORF">L9F63_022984</name>
</gene>
<evidence type="ECO:0000313" key="1">
    <source>
        <dbReference type="EMBL" id="KAJ9582672.1"/>
    </source>
</evidence>
<sequence length="210" mass="24471">NTPIRFDLDSLIYSVKEILMNKYYCRKLINLIINFDALTILYYIEPQISLRTRTEGHLNAPPSLFYRLLTYDVQINRVVKCKLELNLNKSTVELLFIYNPKDKVKLENTANGRINEAVKIKSDVMFLIRFSYEIMKVDIGPAASWKLRNGTVVIFRMRSFMKLRQKFNTEGLSALFGSLWPVNHYKVKHRMVNVEPTGSWAWKTLGVIGS</sequence>
<proteinExistence type="predicted"/>
<accession>A0AAD8EAH2</accession>
<organism evidence="1 2">
    <name type="scientific">Diploptera punctata</name>
    <name type="common">Pacific beetle cockroach</name>
    <dbReference type="NCBI Taxonomy" id="6984"/>
    <lineage>
        <taxon>Eukaryota</taxon>
        <taxon>Metazoa</taxon>
        <taxon>Ecdysozoa</taxon>
        <taxon>Arthropoda</taxon>
        <taxon>Hexapoda</taxon>
        <taxon>Insecta</taxon>
        <taxon>Pterygota</taxon>
        <taxon>Neoptera</taxon>
        <taxon>Polyneoptera</taxon>
        <taxon>Dictyoptera</taxon>
        <taxon>Blattodea</taxon>
        <taxon>Blaberoidea</taxon>
        <taxon>Blaberidae</taxon>
        <taxon>Diplopterinae</taxon>
        <taxon>Diploptera</taxon>
    </lineage>
</organism>
<keyword evidence="2" id="KW-1185">Reference proteome</keyword>
<comment type="caution">
    <text evidence="1">The sequence shown here is derived from an EMBL/GenBank/DDBJ whole genome shotgun (WGS) entry which is preliminary data.</text>
</comment>
<name>A0AAD8EAH2_DIPPU</name>
<feature type="non-terminal residue" evidence="1">
    <location>
        <position position="1"/>
    </location>
</feature>
<dbReference type="EMBL" id="JASPKZ010007772">
    <property type="protein sequence ID" value="KAJ9582672.1"/>
    <property type="molecule type" value="Genomic_DNA"/>
</dbReference>
<protein>
    <submittedName>
        <fullName evidence="1">Uncharacterized protein</fullName>
    </submittedName>
</protein>
<reference evidence="1" key="1">
    <citation type="journal article" date="2023" name="IScience">
        <title>Live-bearing cockroach genome reveals convergent evolutionary mechanisms linked to viviparity in insects and beyond.</title>
        <authorList>
            <person name="Fouks B."/>
            <person name="Harrison M.C."/>
            <person name="Mikhailova A.A."/>
            <person name="Marchal E."/>
            <person name="English S."/>
            <person name="Carruthers M."/>
            <person name="Jennings E.C."/>
            <person name="Chiamaka E.L."/>
            <person name="Frigard R.A."/>
            <person name="Pippel M."/>
            <person name="Attardo G.M."/>
            <person name="Benoit J.B."/>
            <person name="Bornberg-Bauer E."/>
            <person name="Tobe S.S."/>
        </authorList>
    </citation>
    <scope>NUCLEOTIDE SEQUENCE</scope>
    <source>
        <strain evidence="1">Stay&amp;Tobe</strain>
    </source>
</reference>
<dbReference type="AlphaFoldDB" id="A0AAD8EAH2"/>
<dbReference type="Proteomes" id="UP001233999">
    <property type="component" value="Unassembled WGS sequence"/>
</dbReference>
<reference evidence="1" key="2">
    <citation type="submission" date="2023-05" db="EMBL/GenBank/DDBJ databases">
        <authorList>
            <person name="Fouks B."/>
        </authorList>
    </citation>
    <scope>NUCLEOTIDE SEQUENCE</scope>
    <source>
        <strain evidence="1">Stay&amp;Tobe</strain>
        <tissue evidence="1">Testes</tissue>
    </source>
</reference>